<keyword evidence="18" id="KW-1185">Reference proteome</keyword>
<evidence type="ECO:0000256" key="9">
    <source>
        <dbReference type="ARBA" id="ARBA00022679"/>
    </source>
</evidence>
<dbReference type="RefSeq" id="WP_066882244.1">
    <property type="nucleotide sequence ID" value="NZ_LODL01000013.1"/>
</dbReference>
<feature type="binding site" evidence="16">
    <location>
        <begin position="32"/>
        <end position="34"/>
    </location>
    <ligand>
        <name>GTP</name>
        <dbReference type="ChEBI" id="CHEBI:37565"/>
    </ligand>
</feature>
<feature type="binding site" evidence="16">
    <location>
        <position position="60"/>
    </location>
    <ligand>
        <name>GTP</name>
        <dbReference type="ChEBI" id="CHEBI:37565"/>
    </ligand>
</feature>
<keyword evidence="12 14" id="KW-0067">ATP-binding</keyword>
<dbReference type="PANTHER" id="PTHR34848:SF1">
    <property type="entry name" value="BIFUNCTIONAL ADENOSYLCOBALAMIN BIOSYNTHESIS PROTEIN COBU"/>
    <property type="match status" value="1"/>
</dbReference>
<evidence type="ECO:0000256" key="14">
    <source>
        <dbReference type="PIRNR" id="PIRNR006135"/>
    </source>
</evidence>
<evidence type="ECO:0000256" key="2">
    <source>
        <dbReference type="ARBA" id="ARBA00000711"/>
    </source>
</evidence>
<dbReference type="EC" id="2.7.1.156" evidence="14"/>
<sequence length="186" mass="19833">MKELILGGARSGKSLLAEQRAAASGRRVIYLATAEARDGEMARRIAHHRARRPADWGCAEEALHLAAKLRELAAPDTCLLVDCLTLWLSNLLLAGRAASQAEAGEAIDCPLFTQQTGELIALLPQLPGHIILVSNEVGWGIVPMHPVSRLFADEQGRLNQHVAAVCDQVTLVAAGLPLTLKAPGLC</sequence>
<evidence type="ECO:0000256" key="10">
    <source>
        <dbReference type="ARBA" id="ARBA00022741"/>
    </source>
</evidence>
<reference evidence="17 18" key="1">
    <citation type="submission" date="2015-12" db="EMBL/GenBank/DDBJ databases">
        <title>Nitrous oxide reduction kinetics distinguish bacteria harboring typical versus atypical NosZ.</title>
        <authorList>
            <person name="Yoon S."/>
            <person name="Nissen S."/>
            <person name="Park D."/>
            <person name="Sanford R.A."/>
            <person name="Loeffler F.E."/>
        </authorList>
    </citation>
    <scope>NUCLEOTIDE SEQUENCE [LARGE SCALE GENOMIC DNA]</scope>
    <source>
        <strain evidence="17 18">ATCC BAA-841</strain>
    </source>
</reference>
<comment type="caution">
    <text evidence="17">The sequence shown here is derived from an EMBL/GenBank/DDBJ whole genome shotgun (WGS) entry which is preliminary data.</text>
</comment>
<keyword evidence="8 14" id="KW-0169">Cobalamin biosynthesis</keyword>
<dbReference type="PANTHER" id="PTHR34848">
    <property type="match status" value="1"/>
</dbReference>
<dbReference type="NCBIfam" id="NF004469">
    <property type="entry name" value="PRK05800.1"/>
    <property type="match status" value="1"/>
</dbReference>
<evidence type="ECO:0000256" key="4">
    <source>
        <dbReference type="ARBA" id="ARBA00003889"/>
    </source>
</evidence>
<comment type="catalytic activity">
    <reaction evidence="1 14">
        <text>adenosylcob(III)inamide + ATP = adenosylcob(III)inamide phosphate + ADP + H(+)</text>
        <dbReference type="Rhea" id="RHEA:15769"/>
        <dbReference type="ChEBI" id="CHEBI:2480"/>
        <dbReference type="ChEBI" id="CHEBI:15378"/>
        <dbReference type="ChEBI" id="CHEBI:30616"/>
        <dbReference type="ChEBI" id="CHEBI:58502"/>
        <dbReference type="ChEBI" id="CHEBI:456216"/>
        <dbReference type="EC" id="2.7.1.156"/>
    </reaction>
</comment>
<dbReference type="GO" id="GO:0005524">
    <property type="term" value="F:ATP binding"/>
    <property type="evidence" value="ECO:0007669"/>
    <property type="project" value="UniProtKB-UniRule"/>
</dbReference>
<evidence type="ECO:0000256" key="13">
    <source>
        <dbReference type="ARBA" id="ARBA00023134"/>
    </source>
</evidence>
<keyword evidence="11 14" id="KW-0418">Kinase</keyword>
<dbReference type="Pfam" id="PF02283">
    <property type="entry name" value="CobU"/>
    <property type="match status" value="1"/>
</dbReference>
<evidence type="ECO:0000256" key="16">
    <source>
        <dbReference type="PIRSR" id="PIRSR006135-2"/>
    </source>
</evidence>
<evidence type="ECO:0000256" key="15">
    <source>
        <dbReference type="PIRSR" id="PIRSR006135-1"/>
    </source>
</evidence>
<comment type="catalytic activity">
    <reaction evidence="2 14">
        <text>adenosylcob(III)inamide phosphate + GTP + H(+) = adenosylcob(III)inamide-GDP + diphosphate</text>
        <dbReference type="Rhea" id="RHEA:22712"/>
        <dbReference type="ChEBI" id="CHEBI:15378"/>
        <dbReference type="ChEBI" id="CHEBI:33019"/>
        <dbReference type="ChEBI" id="CHEBI:37565"/>
        <dbReference type="ChEBI" id="CHEBI:58502"/>
        <dbReference type="ChEBI" id="CHEBI:60487"/>
        <dbReference type="EC" id="2.7.7.62"/>
    </reaction>
</comment>
<organism evidence="17 18">
    <name type="scientific">Dechloromonas denitrificans</name>
    <dbReference type="NCBI Taxonomy" id="281362"/>
    <lineage>
        <taxon>Bacteria</taxon>
        <taxon>Pseudomonadati</taxon>
        <taxon>Pseudomonadota</taxon>
        <taxon>Betaproteobacteria</taxon>
        <taxon>Rhodocyclales</taxon>
        <taxon>Azonexaceae</taxon>
        <taxon>Dechloromonas</taxon>
    </lineage>
</organism>
<dbReference type="GO" id="GO:0043752">
    <property type="term" value="F:adenosylcobinamide kinase activity"/>
    <property type="evidence" value="ECO:0007669"/>
    <property type="project" value="UniProtKB-EC"/>
</dbReference>
<dbReference type="EC" id="2.7.7.62" evidence="14"/>
<dbReference type="AlphaFoldDB" id="A0A133XKT8"/>
<dbReference type="UniPathway" id="UPA00148">
    <property type="reaction ID" value="UER00236"/>
</dbReference>
<dbReference type="GO" id="GO:0005525">
    <property type="term" value="F:GTP binding"/>
    <property type="evidence" value="ECO:0007669"/>
    <property type="project" value="UniProtKB-UniRule"/>
</dbReference>
<comment type="pathway">
    <text evidence="5 14">Cofactor biosynthesis; adenosylcobalamin biosynthesis; adenosylcobalamin from cob(II)yrinate a,c-diamide: step 6/7.</text>
</comment>
<evidence type="ECO:0000313" key="17">
    <source>
        <dbReference type="EMBL" id="KXB31516.1"/>
    </source>
</evidence>
<dbReference type="EMBL" id="LODL01000013">
    <property type="protein sequence ID" value="KXB31516.1"/>
    <property type="molecule type" value="Genomic_DNA"/>
</dbReference>
<keyword evidence="10 14" id="KW-0547">Nucleotide-binding</keyword>
<evidence type="ECO:0000256" key="11">
    <source>
        <dbReference type="ARBA" id="ARBA00022777"/>
    </source>
</evidence>
<feature type="active site" description="GMP-histidine intermediate" evidence="15">
    <location>
        <position position="48"/>
    </location>
</feature>
<dbReference type="SUPFAM" id="SSF52540">
    <property type="entry name" value="P-loop containing nucleoside triphosphate hydrolases"/>
    <property type="match status" value="1"/>
</dbReference>
<gene>
    <name evidence="17" type="ORF">AT959_07615</name>
</gene>
<accession>A0A133XKT8</accession>
<dbReference type="Gene3D" id="3.40.50.300">
    <property type="entry name" value="P-loop containing nucleotide triphosphate hydrolases"/>
    <property type="match status" value="1"/>
</dbReference>
<comment type="function">
    <text evidence="4 14">Catalyzes ATP-dependent phosphorylation of adenosylcobinamide and addition of GMP to adenosylcobinamide phosphate.</text>
</comment>
<dbReference type="InterPro" id="IPR027417">
    <property type="entry name" value="P-loop_NTPase"/>
</dbReference>
<proteinExistence type="inferred from homology"/>
<dbReference type="STRING" id="281362.AT959_07615"/>
<evidence type="ECO:0000256" key="7">
    <source>
        <dbReference type="ARBA" id="ARBA00007490"/>
    </source>
</evidence>
<evidence type="ECO:0000256" key="6">
    <source>
        <dbReference type="ARBA" id="ARBA00005159"/>
    </source>
</evidence>
<keyword evidence="9 14" id="KW-0808">Transferase</keyword>
<comment type="similarity">
    <text evidence="7 14">Belongs to the CobU/CobP family.</text>
</comment>
<evidence type="ECO:0000313" key="18">
    <source>
        <dbReference type="Proteomes" id="UP000070186"/>
    </source>
</evidence>
<dbReference type="Proteomes" id="UP000070186">
    <property type="component" value="Unassembled WGS sequence"/>
</dbReference>
<protein>
    <recommendedName>
        <fullName evidence="14">Bifunctional adenosylcobalamin biosynthesis protein</fullName>
        <ecNumber evidence="14">2.7.1.156</ecNumber>
        <ecNumber evidence="14">2.7.7.62</ecNumber>
    </recommendedName>
</protein>
<feature type="binding site" evidence="16">
    <location>
        <position position="82"/>
    </location>
    <ligand>
        <name>GTP</name>
        <dbReference type="ChEBI" id="CHEBI:37565"/>
    </ligand>
</feature>
<keyword evidence="13 14" id="KW-0342">GTP-binding</keyword>
<evidence type="ECO:0000256" key="12">
    <source>
        <dbReference type="ARBA" id="ARBA00022840"/>
    </source>
</evidence>
<evidence type="ECO:0000256" key="1">
    <source>
        <dbReference type="ARBA" id="ARBA00000312"/>
    </source>
</evidence>
<evidence type="ECO:0000256" key="3">
    <source>
        <dbReference type="ARBA" id="ARBA00001522"/>
    </source>
</evidence>
<dbReference type="PIRSF" id="PIRSF006135">
    <property type="entry name" value="CobU"/>
    <property type="match status" value="1"/>
</dbReference>
<evidence type="ECO:0000256" key="5">
    <source>
        <dbReference type="ARBA" id="ARBA00004692"/>
    </source>
</evidence>
<feature type="binding site" evidence="16">
    <location>
        <begin position="7"/>
        <end position="14"/>
    </location>
    <ligand>
        <name>GTP</name>
        <dbReference type="ChEBI" id="CHEBI:37565"/>
    </ligand>
</feature>
<feature type="binding site" evidence="16">
    <location>
        <begin position="49"/>
        <end position="52"/>
    </location>
    <ligand>
        <name>GTP</name>
        <dbReference type="ChEBI" id="CHEBI:37565"/>
    </ligand>
</feature>
<evidence type="ECO:0000256" key="8">
    <source>
        <dbReference type="ARBA" id="ARBA00022573"/>
    </source>
</evidence>
<comment type="pathway">
    <text evidence="6 14">Cofactor biosynthesis; adenosylcobalamin biosynthesis; adenosylcobalamin from cob(II)yrinate a,c-diamide: step 5/7.</text>
</comment>
<dbReference type="CDD" id="cd00544">
    <property type="entry name" value="CobU"/>
    <property type="match status" value="1"/>
</dbReference>
<dbReference type="InterPro" id="IPR003203">
    <property type="entry name" value="CobU/CobP"/>
</dbReference>
<dbReference type="GO" id="GO:0009236">
    <property type="term" value="P:cobalamin biosynthetic process"/>
    <property type="evidence" value="ECO:0007669"/>
    <property type="project" value="UniProtKB-UniRule"/>
</dbReference>
<dbReference type="GO" id="GO:0008820">
    <property type="term" value="F:cobinamide phosphate guanylyltransferase activity"/>
    <property type="evidence" value="ECO:0007669"/>
    <property type="project" value="UniProtKB-UniRule"/>
</dbReference>
<comment type="catalytic activity">
    <reaction evidence="3">
        <text>adenosylcob(III)inamide + GTP = adenosylcob(III)inamide phosphate + GDP + H(+)</text>
        <dbReference type="Rhea" id="RHEA:15765"/>
        <dbReference type="ChEBI" id="CHEBI:2480"/>
        <dbReference type="ChEBI" id="CHEBI:15378"/>
        <dbReference type="ChEBI" id="CHEBI:37565"/>
        <dbReference type="ChEBI" id="CHEBI:58189"/>
        <dbReference type="ChEBI" id="CHEBI:58502"/>
        <dbReference type="EC" id="2.7.1.156"/>
    </reaction>
</comment>
<name>A0A133XKT8_9RHOO</name>